<keyword evidence="9" id="KW-1185">Reference proteome</keyword>
<evidence type="ECO:0000259" key="7">
    <source>
        <dbReference type="Pfam" id="PF02683"/>
    </source>
</evidence>
<comment type="caution">
    <text evidence="8">The sequence shown here is derived from an EMBL/GenBank/DDBJ whole genome shotgun (WGS) entry which is preliminary data.</text>
</comment>
<feature type="transmembrane region" description="Helical" evidence="6">
    <location>
        <begin position="76"/>
        <end position="96"/>
    </location>
</feature>
<evidence type="ECO:0000256" key="4">
    <source>
        <dbReference type="ARBA" id="ARBA00022989"/>
    </source>
</evidence>
<proteinExistence type="inferred from homology"/>
<sequence>METVSLALAAGLVAAFNPCGFALLPSYLTLLISGDGAGAGVWRALRLSTAMTAGFVTVFGVFGIVIAVLTTSIQRYLPWVTVVIGVALVVLGVALLSGRELLLRVPRLSVGGPSGSLVALYGYGASYAVASLSCTVAPFLAVTGLAGGGGFGTGLAAFVAYGIGMGLVVGALSMLVALAHESVVGRTRRILPYVSRISGGLLLAAGIYVTYYGWYELRVNAGAGADDPIVGAVTELQGMVTRWIEQLGFGWVAVLFVVVLGVAGAHVRGRRRRQAVRDEAR</sequence>
<dbReference type="EMBL" id="JBHTIR010004366">
    <property type="protein sequence ID" value="MFD0857139.1"/>
    <property type="molecule type" value="Genomic_DNA"/>
</dbReference>
<evidence type="ECO:0000256" key="2">
    <source>
        <dbReference type="ARBA" id="ARBA00006143"/>
    </source>
</evidence>
<evidence type="ECO:0000256" key="1">
    <source>
        <dbReference type="ARBA" id="ARBA00004141"/>
    </source>
</evidence>
<protein>
    <submittedName>
        <fullName evidence="8">Cytochrome c biogenesis CcdA family protein</fullName>
    </submittedName>
</protein>
<dbReference type="Pfam" id="PF02683">
    <property type="entry name" value="DsbD_TM"/>
    <property type="match status" value="1"/>
</dbReference>
<keyword evidence="4 6" id="KW-1133">Transmembrane helix</keyword>
<dbReference type="Proteomes" id="UP001597083">
    <property type="component" value="Unassembled WGS sequence"/>
</dbReference>
<gene>
    <name evidence="8" type="ORF">ACFQ07_33345</name>
</gene>
<evidence type="ECO:0000313" key="9">
    <source>
        <dbReference type="Proteomes" id="UP001597083"/>
    </source>
</evidence>
<feature type="transmembrane region" description="Helical" evidence="6">
    <location>
        <begin position="190"/>
        <end position="211"/>
    </location>
</feature>
<comment type="subcellular location">
    <subcellularLocation>
        <location evidence="1">Membrane</location>
        <topology evidence="1">Multi-pass membrane protein</topology>
    </subcellularLocation>
</comment>
<feature type="transmembrane region" description="Helical" evidence="6">
    <location>
        <begin position="154"/>
        <end position="178"/>
    </location>
</feature>
<feature type="transmembrane region" description="Helical" evidence="6">
    <location>
        <begin position="52"/>
        <end position="70"/>
    </location>
</feature>
<evidence type="ECO:0000256" key="3">
    <source>
        <dbReference type="ARBA" id="ARBA00022692"/>
    </source>
</evidence>
<evidence type="ECO:0000256" key="6">
    <source>
        <dbReference type="SAM" id="Phobius"/>
    </source>
</evidence>
<evidence type="ECO:0000313" key="8">
    <source>
        <dbReference type="EMBL" id="MFD0857139.1"/>
    </source>
</evidence>
<accession>A0ABW3CT07</accession>
<feature type="transmembrane region" description="Helical" evidence="6">
    <location>
        <begin position="117"/>
        <end position="142"/>
    </location>
</feature>
<feature type="domain" description="Cytochrome C biogenesis protein transmembrane" evidence="7">
    <location>
        <begin position="3"/>
        <end position="209"/>
    </location>
</feature>
<name>A0ABW3CT07_9ACTN</name>
<keyword evidence="5 6" id="KW-0472">Membrane</keyword>
<evidence type="ECO:0000256" key="5">
    <source>
        <dbReference type="ARBA" id="ARBA00023136"/>
    </source>
</evidence>
<organism evidence="8 9">
    <name type="scientific">Actinomadura adrarensis</name>
    <dbReference type="NCBI Taxonomy" id="1819600"/>
    <lineage>
        <taxon>Bacteria</taxon>
        <taxon>Bacillati</taxon>
        <taxon>Actinomycetota</taxon>
        <taxon>Actinomycetes</taxon>
        <taxon>Streptosporangiales</taxon>
        <taxon>Thermomonosporaceae</taxon>
        <taxon>Actinomadura</taxon>
    </lineage>
</organism>
<keyword evidence="3 6" id="KW-0812">Transmembrane</keyword>
<dbReference type="PANTHER" id="PTHR31272:SF4">
    <property type="entry name" value="CYTOCHROME C-TYPE BIOGENESIS PROTEIN HI_1454-RELATED"/>
    <property type="match status" value="1"/>
</dbReference>
<dbReference type="InterPro" id="IPR051790">
    <property type="entry name" value="Cytochrome_c-biogenesis_DsbD"/>
</dbReference>
<dbReference type="PANTHER" id="PTHR31272">
    <property type="entry name" value="CYTOCHROME C-TYPE BIOGENESIS PROTEIN HI_1454-RELATED"/>
    <property type="match status" value="1"/>
</dbReference>
<reference evidence="9" key="1">
    <citation type="journal article" date="2019" name="Int. J. Syst. Evol. Microbiol.">
        <title>The Global Catalogue of Microorganisms (GCM) 10K type strain sequencing project: providing services to taxonomists for standard genome sequencing and annotation.</title>
        <authorList>
            <consortium name="The Broad Institute Genomics Platform"/>
            <consortium name="The Broad Institute Genome Sequencing Center for Infectious Disease"/>
            <person name="Wu L."/>
            <person name="Ma J."/>
        </authorList>
    </citation>
    <scope>NUCLEOTIDE SEQUENCE [LARGE SCALE GENOMIC DNA]</scope>
    <source>
        <strain evidence="9">JCM 31696</strain>
    </source>
</reference>
<comment type="similarity">
    <text evidence="2">Belongs to the DsbD family.</text>
</comment>
<dbReference type="InterPro" id="IPR003834">
    <property type="entry name" value="Cyt_c_assmbl_TM_dom"/>
</dbReference>
<feature type="transmembrane region" description="Helical" evidence="6">
    <location>
        <begin position="248"/>
        <end position="267"/>
    </location>
</feature>